<keyword evidence="3" id="KW-0378">Hydrolase</keyword>
<dbReference type="InterPro" id="IPR052159">
    <property type="entry name" value="Competence_DNA_uptake"/>
</dbReference>
<proteinExistence type="predicted"/>
<feature type="region of interest" description="Disordered" evidence="1">
    <location>
        <begin position="145"/>
        <end position="205"/>
    </location>
</feature>
<evidence type="ECO:0000313" key="3">
    <source>
        <dbReference type="EMBL" id="MVZ98104.1"/>
    </source>
</evidence>
<dbReference type="Pfam" id="PF00753">
    <property type="entry name" value="Lactamase_B"/>
    <property type="match status" value="1"/>
</dbReference>
<dbReference type="SUPFAM" id="SSF56281">
    <property type="entry name" value="Metallo-hydrolase/oxidoreductase"/>
    <property type="match status" value="1"/>
</dbReference>
<evidence type="ECO:0000256" key="1">
    <source>
        <dbReference type="SAM" id="MobiDB-lite"/>
    </source>
</evidence>
<dbReference type="PANTHER" id="PTHR30619">
    <property type="entry name" value="DNA INTERNALIZATION/COMPETENCE PROTEIN COMEC/REC2"/>
    <property type="match status" value="1"/>
</dbReference>
<sequence>MERDACHAWLTELRYIGKLGIALGRLVMKIASALLILFGAPAIAGNPAFAQGNELEIVNIRIGQGDATLIRGPENASGKRIVVLFDAGDDARSTDADYEGGKIVSAVLKRRGISHIDYVVISHYDEDHIGGLIIDKDRKNASLLFGPNGVPGAPGDDDGNGKADWADDDPQSPYPEEYGKGDDITVGTFVDRGDEQSESSGQQFGTPPYKLYVSLAKSSGNRLSLDTQSKLDDFSIDLGEGAKMLPYASAGRIRGGSGKVADVNTENEHSVSMLVTYGKFDFLVSGDLIGQKHGSEDAKVERAVGSKLQAEGKIVDVLHVNHHGANNGSDAMFLEQIKPTIAVISHGNVGSYKHPNIAALKRLEAAKVYRIIQTKWGTTELSICKSKQECETVRKNESPVRDIQAVYQNDVVITSDGQNYTVSTSRTFPADSNPRRPSN</sequence>
<dbReference type="InterPro" id="IPR036866">
    <property type="entry name" value="RibonucZ/Hydroxyglut_hydro"/>
</dbReference>
<dbReference type="EMBL" id="SDWJ01000002">
    <property type="protein sequence ID" value="MVZ98104.1"/>
    <property type="molecule type" value="Genomic_DNA"/>
</dbReference>
<gene>
    <name evidence="3" type="ORF">EUU23_10410</name>
</gene>
<feature type="domain" description="Metallo-beta-lactamase" evidence="2">
    <location>
        <begin position="63"/>
        <end position="133"/>
    </location>
</feature>
<reference evidence="3 4" key="1">
    <citation type="submission" date="2019-01" db="EMBL/GenBank/DDBJ databases">
        <title>Sphingorhabdus lacus sp.nov., isolated from an oligotrophic freshwater lake.</title>
        <authorList>
            <person name="Park M."/>
        </authorList>
    </citation>
    <scope>NUCLEOTIDE SEQUENCE [LARGE SCALE GENOMIC DNA]</scope>
    <source>
        <strain evidence="3 4">IMCC26285</strain>
    </source>
</reference>
<dbReference type="Gene3D" id="3.60.15.10">
    <property type="entry name" value="Ribonuclease Z/Hydroxyacylglutathione hydrolase-like"/>
    <property type="match status" value="1"/>
</dbReference>
<comment type="caution">
    <text evidence="3">The sequence shown here is derived from an EMBL/GenBank/DDBJ whole genome shotgun (WGS) entry which is preliminary data.</text>
</comment>
<accession>A0A6I4M1I4</accession>
<organism evidence="3 4">
    <name type="scientific">Sphingorhabdus profundilacus</name>
    <dbReference type="NCBI Taxonomy" id="2509718"/>
    <lineage>
        <taxon>Bacteria</taxon>
        <taxon>Pseudomonadati</taxon>
        <taxon>Pseudomonadota</taxon>
        <taxon>Alphaproteobacteria</taxon>
        <taxon>Sphingomonadales</taxon>
        <taxon>Sphingomonadaceae</taxon>
        <taxon>Sphingorhabdus</taxon>
    </lineage>
</organism>
<evidence type="ECO:0000259" key="2">
    <source>
        <dbReference type="Pfam" id="PF00753"/>
    </source>
</evidence>
<dbReference type="PANTHER" id="PTHR30619:SF1">
    <property type="entry name" value="RECOMBINATION PROTEIN 2"/>
    <property type="match status" value="1"/>
</dbReference>
<protein>
    <submittedName>
        <fullName evidence="3">MBL fold metallo-hydrolase</fullName>
    </submittedName>
</protein>
<dbReference type="AlphaFoldDB" id="A0A6I4M1I4"/>
<name>A0A6I4M1I4_9SPHN</name>
<evidence type="ECO:0000313" key="4">
    <source>
        <dbReference type="Proteomes" id="UP000471147"/>
    </source>
</evidence>
<dbReference type="InterPro" id="IPR001279">
    <property type="entry name" value="Metallo-B-lactamas"/>
</dbReference>
<dbReference type="GO" id="GO:0016787">
    <property type="term" value="F:hydrolase activity"/>
    <property type="evidence" value="ECO:0007669"/>
    <property type="project" value="UniProtKB-KW"/>
</dbReference>
<dbReference type="Proteomes" id="UP000471147">
    <property type="component" value="Unassembled WGS sequence"/>
</dbReference>
<keyword evidence="4" id="KW-1185">Reference proteome</keyword>